<sequence>MTTKTTNKSARFPEELARKIDESRAMMAMIRGKKPSFSDWIIEAAAEKLKREQNTNED</sequence>
<dbReference type="RefSeq" id="WP_155413380.1">
    <property type="nucleotide sequence ID" value="NZ_CAWMAS010000112.1"/>
</dbReference>
<proteinExistence type="predicted"/>
<evidence type="ECO:0000313" key="1">
    <source>
        <dbReference type="EMBL" id="CDT29699.1"/>
    </source>
</evidence>
<reference evidence="1 2" key="1">
    <citation type="submission" date="2014-06" db="EMBL/GenBank/DDBJ databases">
        <authorList>
            <person name="Le Roux F."/>
        </authorList>
    </citation>
    <scope>NUCLEOTIDE SEQUENCE [LARGE SCALE GENOMIC DNA]</scope>
    <source>
        <strain evidence="1 2">J5-4</strain>
    </source>
</reference>
<dbReference type="EMBL" id="CCJX01000095">
    <property type="protein sequence ID" value="CDT29699.1"/>
    <property type="molecule type" value="Genomic_DNA"/>
</dbReference>
<organism evidence="1 2">
    <name type="scientific">Vibrio crassostreae</name>
    <dbReference type="NCBI Taxonomy" id="246167"/>
    <lineage>
        <taxon>Bacteria</taxon>
        <taxon>Pseudomonadati</taxon>
        <taxon>Pseudomonadota</taxon>
        <taxon>Gammaproteobacteria</taxon>
        <taxon>Vibrionales</taxon>
        <taxon>Vibrionaceae</taxon>
        <taxon>Vibrio</taxon>
    </lineage>
</organism>
<evidence type="ECO:0000313" key="2">
    <source>
        <dbReference type="Proteomes" id="UP000049077"/>
    </source>
</evidence>
<dbReference type="Proteomes" id="UP000049077">
    <property type="component" value="Unassembled WGS sequence"/>
</dbReference>
<gene>
    <name evidence="1" type="ORF">VCR4J5_1840003</name>
</gene>
<keyword evidence="2" id="KW-1185">Reference proteome</keyword>
<name>A0ABP1X113_9VIBR</name>
<comment type="caution">
    <text evidence="1">The sequence shown here is derived from an EMBL/GenBank/DDBJ whole genome shotgun (WGS) entry which is preliminary data.</text>
</comment>
<protein>
    <submittedName>
        <fullName evidence="1">Uncharacterized protein</fullName>
    </submittedName>
</protein>
<accession>A0ABP1X113</accession>